<dbReference type="PRINTS" id="PR00169">
    <property type="entry name" value="KCHANNEL"/>
</dbReference>
<evidence type="ECO:0000256" key="13">
    <source>
        <dbReference type="SAM" id="MobiDB-lite"/>
    </source>
</evidence>
<evidence type="ECO:0000256" key="9">
    <source>
        <dbReference type="ARBA" id="ARBA00022989"/>
    </source>
</evidence>
<evidence type="ECO:0000256" key="8">
    <source>
        <dbReference type="ARBA" id="ARBA00022958"/>
    </source>
</evidence>
<dbReference type="Pfam" id="PF02214">
    <property type="entry name" value="BTB_2"/>
    <property type="match status" value="1"/>
</dbReference>
<evidence type="ECO:0000256" key="2">
    <source>
        <dbReference type="ARBA" id="ARBA00022448"/>
    </source>
</evidence>
<dbReference type="EMBL" id="LNIX01000032">
    <property type="protein sequence ID" value="OXA40619.1"/>
    <property type="molecule type" value="Genomic_DNA"/>
</dbReference>
<keyword evidence="8" id="KW-0630">Potassium</keyword>
<keyword evidence="9 14" id="KW-1133">Transmembrane helix</keyword>
<dbReference type="InterPro" id="IPR005821">
    <property type="entry name" value="Ion_trans_dom"/>
</dbReference>
<evidence type="ECO:0000313" key="17">
    <source>
        <dbReference type="Proteomes" id="UP000198287"/>
    </source>
</evidence>
<dbReference type="GO" id="GO:0051260">
    <property type="term" value="P:protein homooligomerization"/>
    <property type="evidence" value="ECO:0007669"/>
    <property type="project" value="InterPro"/>
</dbReference>
<keyword evidence="3" id="KW-1003">Cell membrane</keyword>
<dbReference type="SMART" id="SM00225">
    <property type="entry name" value="BTB"/>
    <property type="match status" value="1"/>
</dbReference>
<dbReference type="SUPFAM" id="SSF81324">
    <property type="entry name" value="Voltage-gated potassium channels"/>
    <property type="match status" value="1"/>
</dbReference>
<keyword evidence="6" id="KW-0631">Potassium channel</keyword>
<evidence type="ECO:0000256" key="10">
    <source>
        <dbReference type="ARBA" id="ARBA00023065"/>
    </source>
</evidence>
<keyword evidence="17" id="KW-1185">Reference proteome</keyword>
<dbReference type="FunFam" id="1.10.287.70:FF:000005">
    <property type="entry name" value="potassium voltage-gated channel subfamily G member 1"/>
    <property type="match status" value="1"/>
</dbReference>
<dbReference type="AlphaFoldDB" id="A0A226D5X7"/>
<protein>
    <submittedName>
        <fullName evidence="16">Potassium voltage-gated channel subfamily B member 1</fullName>
    </submittedName>
</protein>
<gene>
    <name evidence="16" type="ORF">Fcan01_24469</name>
</gene>
<comment type="subcellular location">
    <subcellularLocation>
        <location evidence="1">Cell membrane</location>
        <topology evidence="1">Multi-pass membrane protein</topology>
    </subcellularLocation>
</comment>
<evidence type="ECO:0000256" key="1">
    <source>
        <dbReference type="ARBA" id="ARBA00004651"/>
    </source>
</evidence>
<dbReference type="Proteomes" id="UP000198287">
    <property type="component" value="Unassembled WGS sequence"/>
</dbReference>
<evidence type="ECO:0000256" key="11">
    <source>
        <dbReference type="ARBA" id="ARBA00023136"/>
    </source>
</evidence>
<feature type="transmembrane region" description="Helical" evidence="14">
    <location>
        <begin position="243"/>
        <end position="264"/>
    </location>
</feature>
<dbReference type="Gene3D" id="1.20.120.350">
    <property type="entry name" value="Voltage-gated potassium channels. Chain C"/>
    <property type="match status" value="1"/>
</dbReference>
<evidence type="ECO:0000256" key="7">
    <source>
        <dbReference type="ARBA" id="ARBA00022882"/>
    </source>
</evidence>
<feature type="domain" description="BTB" evidence="15">
    <location>
        <begin position="73"/>
        <end position="193"/>
    </location>
</feature>
<feature type="compositionally biased region" description="Basic and acidic residues" evidence="13">
    <location>
        <begin position="1"/>
        <end position="10"/>
    </location>
</feature>
<keyword evidence="10" id="KW-0406">Ion transport</keyword>
<evidence type="ECO:0000256" key="14">
    <source>
        <dbReference type="SAM" id="Phobius"/>
    </source>
</evidence>
<dbReference type="SUPFAM" id="SSF54695">
    <property type="entry name" value="POZ domain"/>
    <property type="match status" value="1"/>
</dbReference>
<keyword evidence="11 14" id="KW-0472">Membrane</keyword>
<dbReference type="PRINTS" id="PR01491">
    <property type="entry name" value="KVCHANNEL"/>
</dbReference>
<keyword evidence="12" id="KW-0407">Ion channel</keyword>
<dbReference type="PANTHER" id="PTHR11537">
    <property type="entry name" value="VOLTAGE-GATED POTASSIUM CHANNEL"/>
    <property type="match status" value="1"/>
</dbReference>
<feature type="transmembrane region" description="Helical" evidence="14">
    <location>
        <begin position="332"/>
        <end position="354"/>
    </location>
</feature>
<feature type="transmembrane region" description="Helical" evidence="14">
    <location>
        <begin position="399"/>
        <end position="420"/>
    </location>
</feature>
<name>A0A226D5X7_FOLCA</name>
<evidence type="ECO:0000313" key="16">
    <source>
        <dbReference type="EMBL" id="OXA40619.1"/>
    </source>
</evidence>
<dbReference type="PANTHER" id="PTHR11537:SF254">
    <property type="entry name" value="POTASSIUM VOLTAGE-GATED CHANNEL PROTEIN SHAB"/>
    <property type="match status" value="1"/>
</dbReference>
<dbReference type="InterPro" id="IPR000210">
    <property type="entry name" value="BTB/POZ_dom"/>
</dbReference>
<dbReference type="InterPro" id="IPR028325">
    <property type="entry name" value="VG_K_chnl"/>
</dbReference>
<keyword evidence="2" id="KW-0813">Transport</keyword>
<dbReference type="InterPro" id="IPR027359">
    <property type="entry name" value="Volt_channel_dom_sf"/>
</dbReference>
<organism evidence="16 17">
    <name type="scientific">Folsomia candida</name>
    <name type="common">Springtail</name>
    <dbReference type="NCBI Taxonomy" id="158441"/>
    <lineage>
        <taxon>Eukaryota</taxon>
        <taxon>Metazoa</taxon>
        <taxon>Ecdysozoa</taxon>
        <taxon>Arthropoda</taxon>
        <taxon>Hexapoda</taxon>
        <taxon>Collembola</taxon>
        <taxon>Entomobryomorpha</taxon>
        <taxon>Isotomoidea</taxon>
        <taxon>Isotomidae</taxon>
        <taxon>Proisotominae</taxon>
        <taxon>Folsomia</taxon>
    </lineage>
</organism>
<feature type="compositionally biased region" description="Polar residues" evidence="13">
    <location>
        <begin position="53"/>
        <end position="67"/>
    </location>
</feature>
<feature type="transmembrane region" description="Helical" evidence="14">
    <location>
        <begin position="460"/>
        <end position="488"/>
    </location>
</feature>
<evidence type="ECO:0000256" key="12">
    <source>
        <dbReference type="ARBA" id="ARBA00023303"/>
    </source>
</evidence>
<dbReference type="STRING" id="158441.A0A226D5X7"/>
<proteinExistence type="predicted"/>
<sequence length="541" mass="61616">MDLNPGDHDCLMPTNLSKGKTSDIVTPVGKPNSNLDGVKQPQPPPYAGARSVPFSQTGSNPGEIQSSMIQKHRRVILNVGGDRHEILWDNLARYPYTRLGQLGERYRSLGENRKVGYSSHDEILNLCDDYDLSANEYFWDRQPRTFPFILNLYRRGKLHLPEDLCVLEFDEDLKYWGIDELYLDSCCQIKFQQKKEQLIAEIKKDEEFLSSHKEEDFGKGMISGMRKYLWNLFEKSSTLPQKITGMLSITIIVLSILTLSLSTVPEFQVFKCKHDNESFCEDLLASDDNPSLGQDFILTDNEILETLETVCIIWFTAEYLIRLFAAPSKRKFFCGVLNNIDLLAIAPFYVSLFLVQLDTAGRLVQVLRVIRILRIFKLARHSIGLQSLGFTLRHSYKGLGVLLLFLSIGVVIFSTLAYFAEREDNSEGFGSIPKTVYWAFITMSTVEYGDVTPKMTFGKVISVITGVCGIVVIALPIPIVVNNFGLFYEEQKRQEKSIKRQKALQDLKDSEHSNFRQGSYVKTKIVDPFGLEEKMGKIEEK</sequence>
<reference evidence="16 17" key="1">
    <citation type="submission" date="2015-12" db="EMBL/GenBank/DDBJ databases">
        <title>The genome of Folsomia candida.</title>
        <authorList>
            <person name="Faddeeva A."/>
            <person name="Derks M.F."/>
            <person name="Anvar Y."/>
            <person name="Smit S."/>
            <person name="Van Straalen N."/>
            <person name="Roelofs D."/>
        </authorList>
    </citation>
    <scope>NUCLEOTIDE SEQUENCE [LARGE SCALE GENOMIC DNA]</scope>
    <source>
        <strain evidence="16 17">VU population</strain>
        <tissue evidence="16">Whole body</tissue>
    </source>
</reference>
<comment type="caution">
    <text evidence="16">The sequence shown here is derived from an EMBL/GenBank/DDBJ whole genome shotgun (WGS) entry which is preliminary data.</text>
</comment>
<evidence type="ECO:0000256" key="3">
    <source>
        <dbReference type="ARBA" id="ARBA00022475"/>
    </source>
</evidence>
<dbReference type="InterPro" id="IPR003131">
    <property type="entry name" value="T1-type_BTB"/>
</dbReference>
<dbReference type="InterPro" id="IPR003968">
    <property type="entry name" value="K_chnl_volt-dep_Kv"/>
</dbReference>
<feature type="region of interest" description="Disordered" evidence="13">
    <location>
        <begin position="1"/>
        <end position="67"/>
    </location>
</feature>
<keyword evidence="7" id="KW-0851">Voltage-gated channel</keyword>
<dbReference type="PRINTS" id="PR01492">
    <property type="entry name" value="KV6CHANNEL"/>
</dbReference>
<keyword evidence="5 14" id="KW-0812">Transmembrane</keyword>
<dbReference type="GO" id="GO:0005251">
    <property type="term" value="F:delayed rectifier potassium channel activity"/>
    <property type="evidence" value="ECO:0007669"/>
    <property type="project" value="TreeGrafter"/>
</dbReference>
<keyword evidence="4" id="KW-0633">Potassium transport</keyword>
<dbReference type="GO" id="GO:0008076">
    <property type="term" value="C:voltage-gated potassium channel complex"/>
    <property type="evidence" value="ECO:0007669"/>
    <property type="project" value="InterPro"/>
</dbReference>
<dbReference type="Pfam" id="PF00520">
    <property type="entry name" value="Ion_trans"/>
    <property type="match status" value="1"/>
</dbReference>
<evidence type="ECO:0000256" key="5">
    <source>
        <dbReference type="ARBA" id="ARBA00022692"/>
    </source>
</evidence>
<evidence type="ECO:0000256" key="4">
    <source>
        <dbReference type="ARBA" id="ARBA00022538"/>
    </source>
</evidence>
<dbReference type="InterPro" id="IPR011333">
    <property type="entry name" value="SKP1/BTB/POZ_sf"/>
</dbReference>
<dbReference type="Gene3D" id="1.10.287.70">
    <property type="match status" value="1"/>
</dbReference>
<dbReference type="GO" id="GO:0001508">
    <property type="term" value="P:action potential"/>
    <property type="evidence" value="ECO:0007669"/>
    <property type="project" value="TreeGrafter"/>
</dbReference>
<dbReference type="OrthoDB" id="296522at2759"/>
<accession>A0A226D5X7</accession>
<dbReference type="Gene3D" id="3.30.710.10">
    <property type="entry name" value="Potassium Channel Kv1.1, Chain A"/>
    <property type="match status" value="1"/>
</dbReference>
<evidence type="ECO:0000256" key="6">
    <source>
        <dbReference type="ARBA" id="ARBA00022826"/>
    </source>
</evidence>
<evidence type="ECO:0000259" key="15">
    <source>
        <dbReference type="SMART" id="SM00225"/>
    </source>
</evidence>
<dbReference type="InterPro" id="IPR003969">
    <property type="entry name" value="K_chnl_volt-dep_Kv6"/>
</dbReference>